<dbReference type="CDD" id="cd08588">
    <property type="entry name" value="PI-PLCc_At5g67130_like"/>
    <property type="match status" value="1"/>
</dbReference>
<dbReference type="Pfam" id="PF26178">
    <property type="entry name" value="PI-PLC_cat"/>
    <property type="match status" value="1"/>
</dbReference>
<name>A0AAV8FLI1_9POAL</name>
<evidence type="ECO:0000313" key="1">
    <source>
        <dbReference type="EMBL" id="KAJ4791618.1"/>
    </source>
</evidence>
<organism evidence="1 2">
    <name type="scientific">Rhynchospora pubera</name>
    <dbReference type="NCBI Taxonomy" id="906938"/>
    <lineage>
        <taxon>Eukaryota</taxon>
        <taxon>Viridiplantae</taxon>
        <taxon>Streptophyta</taxon>
        <taxon>Embryophyta</taxon>
        <taxon>Tracheophyta</taxon>
        <taxon>Spermatophyta</taxon>
        <taxon>Magnoliopsida</taxon>
        <taxon>Liliopsida</taxon>
        <taxon>Poales</taxon>
        <taxon>Cyperaceae</taxon>
        <taxon>Cyperoideae</taxon>
        <taxon>Rhynchosporeae</taxon>
        <taxon>Rhynchospora</taxon>
    </lineage>
</organism>
<dbReference type="Proteomes" id="UP001140206">
    <property type="component" value="Chromosome 2"/>
</dbReference>
<evidence type="ECO:0000313" key="2">
    <source>
        <dbReference type="Proteomes" id="UP001140206"/>
    </source>
</evidence>
<dbReference type="PANTHER" id="PTHR13593:SF51">
    <property type="entry name" value="F21F23.12 PROTEIN"/>
    <property type="match status" value="1"/>
</dbReference>
<dbReference type="PROSITE" id="PS50007">
    <property type="entry name" value="PIPLC_X_DOMAIN"/>
    <property type="match status" value="1"/>
</dbReference>
<sequence length="624" mass="69467">MVPIEAVSSPLIIMLPGAKDNCRTSPLFSQAIGCGKQQLFSIRVLDQFHQIVGTGCLQFVRLYPAAFDIIGVVESSPIHWFAAAVAGGFRMFAGILFTELFGVSGDKIVALHSDFWSEEQILTDVENAKLIEPFYFVEIKKALFNSAAEKSPGPDDEDMIQIIKWIFIGFEAVSDVKQLLKYWAGMGMMTLRTDVWSLCPEEKVEGSQMLEGGEIHDVTGEKEKPLKFSPFIISKQAGKKRFPLFPPLYHHKPPYFLQLMELSSYIVVLLSFSLLCSASACSNGECQLGDKCSLDGDCGAGLYCFDCRLEFSGSKCVRYTVSDPFKVVNNSLPFNKYAYLTTHNSFAIDGEPSHTGVPRITVDNQEDSVTQQLNNGVRVLMLDTYDFKGDVWLCHSNGGKCYDYTAFEPLIDTLKEIETFLSANPTEIVTIILEDYVKAPNGLTKVFSKSGLMKYWFPVYKMPKKGEDWPTVNDMVAQNHRLLVFTSMKSKEQSEGIAYQWKYMVENQYGDDGMDKGKCSNRAESPSLNDKTKSLVLVNYFPTVPVKLTSCLQNSMALTDMLNTCYNAAGRRWANFLAVNYYKRSDGGGALEATDLLNGRLLCGCDDVHSCSPQSSSGSCSQDQ</sequence>
<protein>
    <submittedName>
        <fullName evidence="1">PLC-like phosphodiesterases superfamily protein</fullName>
    </submittedName>
</protein>
<proteinExistence type="predicted"/>
<keyword evidence="2" id="KW-1185">Reference proteome</keyword>
<dbReference type="Gene3D" id="3.20.20.190">
    <property type="entry name" value="Phosphatidylinositol (PI) phosphodiesterase"/>
    <property type="match status" value="1"/>
</dbReference>
<accession>A0AAV8FLI1</accession>
<dbReference type="GO" id="GO:0008081">
    <property type="term" value="F:phosphoric diester hydrolase activity"/>
    <property type="evidence" value="ECO:0007669"/>
    <property type="project" value="InterPro"/>
</dbReference>
<dbReference type="SUPFAM" id="SSF51695">
    <property type="entry name" value="PLC-like phosphodiesterases"/>
    <property type="match status" value="1"/>
</dbReference>
<dbReference type="EMBL" id="JAMFTS010000002">
    <property type="protein sequence ID" value="KAJ4791618.1"/>
    <property type="molecule type" value="Genomic_DNA"/>
</dbReference>
<dbReference type="AlphaFoldDB" id="A0AAV8FLI1"/>
<dbReference type="GO" id="GO:0006629">
    <property type="term" value="P:lipid metabolic process"/>
    <property type="evidence" value="ECO:0007669"/>
    <property type="project" value="InterPro"/>
</dbReference>
<dbReference type="InterPro" id="IPR017946">
    <property type="entry name" value="PLC-like_Pdiesterase_TIM-brl"/>
</dbReference>
<dbReference type="PANTHER" id="PTHR13593">
    <property type="match status" value="1"/>
</dbReference>
<dbReference type="InterPro" id="IPR051057">
    <property type="entry name" value="PI-PLC_domain"/>
</dbReference>
<gene>
    <name evidence="1" type="ORF">LUZ62_042864</name>
</gene>
<reference evidence="1" key="1">
    <citation type="submission" date="2022-08" db="EMBL/GenBank/DDBJ databases">
        <authorList>
            <person name="Marques A."/>
        </authorList>
    </citation>
    <scope>NUCLEOTIDE SEQUENCE</scope>
    <source>
        <strain evidence="1">RhyPub2mFocal</strain>
        <tissue evidence="1">Leaves</tissue>
    </source>
</reference>
<comment type="caution">
    <text evidence="1">The sequence shown here is derived from an EMBL/GenBank/DDBJ whole genome shotgun (WGS) entry which is preliminary data.</text>
</comment>